<organism evidence="9 10">
    <name type="scientific">Acidothermus cellulolyticus (strain ATCC 43068 / DSM 8971 / 11B)</name>
    <dbReference type="NCBI Taxonomy" id="351607"/>
    <lineage>
        <taxon>Bacteria</taxon>
        <taxon>Bacillati</taxon>
        <taxon>Actinomycetota</taxon>
        <taxon>Actinomycetes</taxon>
        <taxon>Acidothermales</taxon>
        <taxon>Acidothermaceae</taxon>
        <taxon>Acidothermus</taxon>
    </lineage>
</organism>
<feature type="transmembrane region" description="Helical" evidence="7">
    <location>
        <begin position="151"/>
        <end position="173"/>
    </location>
</feature>
<evidence type="ECO:0000256" key="5">
    <source>
        <dbReference type="ARBA" id="ARBA00023136"/>
    </source>
</evidence>
<evidence type="ECO:0000256" key="2">
    <source>
        <dbReference type="ARBA" id="ARBA00022448"/>
    </source>
</evidence>
<dbReference type="SUPFAM" id="SSF103473">
    <property type="entry name" value="MFS general substrate transporter"/>
    <property type="match status" value="1"/>
</dbReference>
<evidence type="ECO:0000313" key="9">
    <source>
        <dbReference type="EMBL" id="ABK53666.1"/>
    </source>
</evidence>
<feature type="transmembrane region" description="Helical" evidence="7">
    <location>
        <begin position="179"/>
        <end position="199"/>
    </location>
</feature>
<keyword evidence="3 7" id="KW-0812">Transmembrane</keyword>
<evidence type="ECO:0000256" key="3">
    <source>
        <dbReference type="ARBA" id="ARBA00022692"/>
    </source>
</evidence>
<name>A0LW56_ACIC1</name>
<sequence length="431" mass="43307">MDDVGRADSSRNARRSRLPIGALPRPVLVLSVVAFCVAVGFGLVVPALPLFARDFGANKAAVGAVISTFAAMRLAAALGVGKVVDILGERVVLALGIAIVAVSSAATGFSENYPQLLVLRGAGGIGSAMFTVSALALVLRVSDVTVRGRAAGIFQGGFLLGGIFGPVLGGPLISWSIRAPFFCYAGTLVVAGGVGLIGLRQVERPPGISPHRRSTPSNGGRRSPVTGPAPRMTIGAALRQRPYQAALAANAAISWAALGVRNSLIPLFVIEALHAPAVWIGVGLTLMAAANAAVLLPAGRSADRRGRRSLLVAGCAVSGVALVMLAVMGHIAGYLAAMVVFGVGSGLLDVAPAAIVGDIAGGRGGTVVAGYQMAGDLGSVLGPVTAGWIADAAGDRAAFWTTAVVLLGAALLGVSASETRKISSGHAMETH</sequence>
<dbReference type="EMBL" id="CP000481">
    <property type="protein sequence ID" value="ABK53666.1"/>
    <property type="molecule type" value="Genomic_DNA"/>
</dbReference>
<dbReference type="PROSITE" id="PS50850">
    <property type="entry name" value="MFS"/>
    <property type="match status" value="1"/>
</dbReference>
<dbReference type="HOGENOM" id="CLU_001265_10_14_11"/>
<feature type="domain" description="Major facilitator superfamily (MFS) profile" evidence="8">
    <location>
        <begin position="26"/>
        <end position="421"/>
    </location>
</feature>
<protein>
    <submittedName>
        <fullName evidence="9">Major facilitator superfamily MFS_1</fullName>
    </submittedName>
</protein>
<feature type="transmembrane region" description="Helical" evidence="7">
    <location>
        <begin position="27"/>
        <end position="48"/>
    </location>
</feature>
<gene>
    <name evidence="9" type="ordered locus">Acel_1894</name>
</gene>
<feature type="transmembrane region" description="Helical" evidence="7">
    <location>
        <begin position="397"/>
        <end position="416"/>
    </location>
</feature>
<dbReference type="InterPro" id="IPR011701">
    <property type="entry name" value="MFS"/>
</dbReference>
<feature type="transmembrane region" description="Helical" evidence="7">
    <location>
        <begin position="247"/>
        <end position="270"/>
    </location>
</feature>
<keyword evidence="2" id="KW-0813">Transport</keyword>
<evidence type="ECO:0000313" key="10">
    <source>
        <dbReference type="Proteomes" id="UP000008221"/>
    </source>
</evidence>
<dbReference type="InParanoid" id="A0LW56"/>
<dbReference type="GO" id="GO:0005886">
    <property type="term" value="C:plasma membrane"/>
    <property type="evidence" value="ECO:0007669"/>
    <property type="project" value="UniProtKB-SubCell"/>
</dbReference>
<dbReference type="InterPro" id="IPR050930">
    <property type="entry name" value="MFS_Vesicular_Transporter"/>
</dbReference>
<feature type="transmembrane region" description="Helical" evidence="7">
    <location>
        <begin position="92"/>
        <end position="110"/>
    </location>
</feature>
<dbReference type="InterPro" id="IPR001958">
    <property type="entry name" value="Tet-R_TetA/multi-R_MdtG-like"/>
</dbReference>
<accession>A0LW56</accession>
<dbReference type="PANTHER" id="PTHR23506">
    <property type="entry name" value="GH10249P"/>
    <property type="match status" value="1"/>
</dbReference>
<feature type="region of interest" description="Disordered" evidence="6">
    <location>
        <begin position="205"/>
        <end position="229"/>
    </location>
</feature>
<evidence type="ECO:0000259" key="8">
    <source>
        <dbReference type="PROSITE" id="PS50850"/>
    </source>
</evidence>
<dbReference type="Pfam" id="PF07690">
    <property type="entry name" value="MFS_1"/>
    <property type="match status" value="1"/>
</dbReference>
<comment type="subcellular location">
    <subcellularLocation>
        <location evidence="1">Cell membrane</location>
        <topology evidence="1">Multi-pass membrane protein</topology>
    </subcellularLocation>
</comment>
<feature type="transmembrane region" description="Helical" evidence="7">
    <location>
        <begin position="116"/>
        <end position="139"/>
    </location>
</feature>
<keyword evidence="4 7" id="KW-1133">Transmembrane helix</keyword>
<feature type="transmembrane region" description="Helical" evidence="7">
    <location>
        <begin position="276"/>
        <end position="298"/>
    </location>
</feature>
<dbReference type="STRING" id="351607.Acel_1894"/>
<dbReference type="Proteomes" id="UP000008221">
    <property type="component" value="Chromosome"/>
</dbReference>
<keyword evidence="10" id="KW-1185">Reference proteome</keyword>
<feature type="transmembrane region" description="Helical" evidence="7">
    <location>
        <begin position="310"/>
        <end position="343"/>
    </location>
</feature>
<dbReference type="AlphaFoldDB" id="A0LW56"/>
<keyword evidence="5 7" id="KW-0472">Membrane</keyword>
<dbReference type="InterPro" id="IPR036259">
    <property type="entry name" value="MFS_trans_sf"/>
</dbReference>
<dbReference type="InterPro" id="IPR020846">
    <property type="entry name" value="MFS_dom"/>
</dbReference>
<evidence type="ECO:0000256" key="7">
    <source>
        <dbReference type="SAM" id="Phobius"/>
    </source>
</evidence>
<evidence type="ECO:0000256" key="6">
    <source>
        <dbReference type="SAM" id="MobiDB-lite"/>
    </source>
</evidence>
<dbReference type="GO" id="GO:0022857">
    <property type="term" value="F:transmembrane transporter activity"/>
    <property type="evidence" value="ECO:0007669"/>
    <property type="project" value="InterPro"/>
</dbReference>
<feature type="transmembrane region" description="Helical" evidence="7">
    <location>
        <begin position="60"/>
        <end position="80"/>
    </location>
</feature>
<proteinExistence type="predicted"/>
<evidence type="ECO:0000256" key="4">
    <source>
        <dbReference type="ARBA" id="ARBA00022989"/>
    </source>
</evidence>
<evidence type="ECO:0000256" key="1">
    <source>
        <dbReference type="ARBA" id="ARBA00004651"/>
    </source>
</evidence>
<dbReference type="eggNOG" id="COG2814">
    <property type="taxonomic scope" value="Bacteria"/>
</dbReference>
<dbReference type="RefSeq" id="WP_011720729.1">
    <property type="nucleotide sequence ID" value="NC_008578.1"/>
</dbReference>
<reference evidence="9 10" key="1">
    <citation type="journal article" date="2009" name="Genome Res.">
        <title>Complete genome of the cellulolytic thermophile Acidothermus cellulolyticus 11B provides insights into its ecophysiological and evolutionary adaptations.</title>
        <authorList>
            <person name="Barabote R.D."/>
            <person name="Xie G."/>
            <person name="Leu D.H."/>
            <person name="Normand P."/>
            <person name="Necsulea A."/>
            <person name="Daubin V."/>
            <person name="Medigue C."/>
            <person name="Adney W.S."/>
            <person name="Xu X.C."/>
            <person name="Lapidus A."/>
            <person name="Parales R.E."/>
            <person name="Detter C."/>
            <person name="Pujic P."/>
            <person name="Bruce D."/>
            <person name="Lavire C."/>
            <person name="Challacombe J.F."/>
            <person name="Brettin T.S."/>
            <person name="Berry A.M."/>
        </authorList>
    </citation>
    <scope>NUCLEOTIDE SEQUENCE [LARGE SCALE GENOMIC DNA]</scope>
    <source>
        <strain evidence="10">ATCC 43068 / DSM 8971 / 11B</strain>
    </source>
</reference>
<dbReference type="CDD" id="cd17325">
    <property type="entry name" value="MFS_MdtG_SLC18_like"/>
    <property type="match status" value="1"/>
</dbReference>
<dbReference type="Gene3D" id="1.20.1250.20">
    <property type="entry name" value="MFS general substrate transporter like domains"/>
    <property type="match status" value="2"/>
</dbReference>
<dbReference type="PRINTS" id="PR01035">
    <property type="entry name" value="TCRTETA"/>
</dbReference>
<dbReference type="KEGG" id="ace:Acel_1894"/>
<dbReference type="PANTHER" id="PTHR23506:SF23">
    <property type="entry name" value="GH10249P"/>
    <property type="match status" value="1"/>
</dbReference>